<gene>
    <name evidence="5" type="primary">rpmB</name>
    <name evidence="6" type="ORF">HMPREF3185_01374</name>
</gene>
<sequence>MSKICQITGKKALVGNNVSHSNRKTKRRFEVNLFTKKFFWPEEGCWIVLKVSAAGLRLINKIGLDAAVRQAANNGYLSEIKVK</sequence>
<organism evidence="6 7">
    <name type="scientific">Porphyromonas somerae</name>
    <dbReference type="NCBI Taxonomy" id="322095"/>
    <lineage>
        <taxon>Bacteria</taxon>
        <taxon>Pseudomonadati</taxon>
        <taxon>Bacteroidota</taxon>
        <taxon>Bacteroidia</taxon>
        <taxon>Bacteroidales</taxon>
        <taxon>Porphyromonadaceae</taxon>
        <taxon>Porphyromonas</taxon>
    </lineage>
</organism>
<dbReference type="GO" id="GO:0006412">
    <property type="term" value="P:translation"/>
    <property type="evidence" value="ECO:0007669"/>
    <property type="project" value="UniProtKB-UniRule"/>
</dbReference>
<protein>
    <recommendedName>
        <fullName evidence="4 5">Large ribosomal subunit protein bL28</fullName>
    </recommendedName>
</protein>
<proteinExistence type="inferred from homology"/>
<dbReference type="STRING" id="322095.HMPREF3185_01374"/>
<dbReference type="InterPro" id="IPR026569">
    <property type="entry name" value="Ribosomal_bL28"/>
</dbReference>
<dbReference type="GO" id="GO:0003735">
    <property type="term" value="F:structural constituent of ribosome"/>
    <property type="evidence" value="ECO:0007669"/>
    <property type="project" value="InterPro"/>
</dbReference>
<dbReference type="InterPro" id="IPR001383">
    <property type="entry name" value="Ribosomal_bL28_bact-type"/>
</dbReference>
<dbReference type="OrthoDB" id="9805609at2"/>
<comment type="caution">
    <text evidence="6">The sequence shown here is derived from an EMBL/GenBank/DDBJ whole genome shotgun (WGS) entry which is preliminary data.</text>
</comment>
<dbReference type="InterPro" id="IPR034704">
    <property type="entry name" value="Ribosomal_bL28/bL31-like_sf"/>
</dbReference>
<evidence type="ECO:0000256" key="3">
    <source>
        <dbReference type="ARBA" id="ARBA00023274"/>
    </source>
</evidence>
<dbReference type="Proteomes" id="UP000070224">
    <property type="component" value="Unassembled WGS sequence"/>
</dbReference>
<dbReference type="PATRIC" id="fig|322095.3.peg.1359"/>
<dbReference type="GO" id="GO:0005840">
    <property type="term" value="C:ribosome"/>
    <property type="evidence" value="ECO:0007669"/>
    <property type="project" value="UniProtKB-KW"/>
</dbReference>
<dbReference type="PANTHER" id="PTHR13528:SF2">
    <property type="entry name" value="LARGE RIBOSOMAL SUBUNIT PROTEIN BL28M"/>
    <property type="match status" value="1"/>
</dbReference>
<dbReference type="AlphaFoldDB" id="A0A134B684"/>
<dbReference type="Gene3D" id="2.30.170.40">
    <property type="entry name" value="Ribosomal protein L28/L24"/>
    <property type="match status" value="1"/>
</dbReference>
<dbReference type="Pfam" id="PF00830">
    <property type="entry name" value="Ribosomal_L28"/>
    <property type="match status" value="1"/>
</dbReference>
<dbReference type="SUPFAM" id="SSF143800">
    <property type="entry name" value="L28p-like"/>
    <property type="match status" value="1"/>
</dbReference>
<keyword evidence="7" id="KW-1185">Reference proteome</keyword>
<evidence type="ECO:0000313" key="7">
    <source>
        <dbReference type="Proteomes" id="UP000070224"/>
    </source>
</evidence>
<accession>A0A134B684</accession>
<evidence type="ECO:0000256" key="1">
    <source>
        <dbReference type="ARBA" id="ARBA00008760"/>
    </source>
</evidence>
<dbReference type="PANTHER" id="PTHR13528">
    <property type="entry name" value="39S RIBOSOMAL PROTEIN L28, MITOCHONDRIAL"/>
    <property type="match status" value="1"/>
</dbReference>
<comment type="similarity">
    <text evidence="1 5">Belongs to the bacterial ribosomal protein bL28 family.</text>
</comment>
<dbReference type="HAMAP" id="MF_00373">
    <property type="entry name" value="Ribosomal_bL28"/>
    <property type="match status" value="1"/>
</dbReference>
<dbReference type="InterPro" id="IPR037147">
    <property type="entry name" value="Ribosomal_bL28_sf"/>
</dbReference>
<name>A0A134B684_9PORP</name>
<reference evidence="7" key="1">
    <citation type="submission" date="2016-01" db="EMBL/GenBank/DDBJ databases">
        <authorList>
            <person name="Mitreva M."/>
            <person name="Pepin K.H."/>
            <person name="Mihindukulasuriya K.A."/>
            <person name="Fulton R."/>
            <person name="Fronick C."/>
            <person name="O'Laughlin M."/>
            <person name="Miner T."/>
            <person name="Herter B."/>
            <person name="Rosa B.A."/>
            <person name="Cordes M."/>
            <person name="Tomlinson C."/>
            <person name="Wollam A."/>
            <person name="Palsikar V.B."/>
            <person name="Mardis E.R."/>
            <person name="Wilson R.K."/>
        </authorList>
    </citation>
    <scope>NUCLEOTIDE SEQUENCE [LARGE SCALE GENOMIC DNA]</scope>
    <source>
        <strain evidence="7">KA00683</strain>
    </source>
</reference>
<dbReference type="RefSeq" id="WP_009433260.1">
    <property type="nucleotide sequence ID" value="NZ_KQ960453.1"/>
</dbReference>
<dbReference type="GO" id="GO:1990904">
    <property type="term" value="C:ribonucleoprotein complex"/>
    <property type="evidence" value="ECO:0007669"/>
    <property type="project" value="UniProtKB-KW"/>
</dbReference>
<dbReference type="EMBL" id="LSDK01000092">
    <property type="protein sequence ID" value="KXB75450.1"/>
    <property type="molecule type" value="Genomic_DNA"/>
</dbReference>
<keyword evidence="3 5" id="KW-0687">Ribonucleoprotein</keyword>
<evidence type="ECO:0000256" key="5">
    <source>
        <dbReference type="HAMAP-Rule" id="MF_00373"/>
    </source>
</evidence>
<evidence type="ECO:0000313" key="6">
    <source>
        <dbReference type="EMBL" id="KXB75450.1"/>
    </source>
</evidence>
<dbReference type="NCBIfam" id="TIGR00009">
    <property type="entry name" value="L28"/>
    <property type="match status" value="1"/>
</dbReference>
<evidence type="ECO:0000256" key="4">
    <source>
        <dbReference type="ARBA" id="ARBA00035174"/>
    </source>
</evidence>
<evidence type="ECO:0000256" key="2">
    <source>
        <dbReference type="ARBA" id="ARBA00022980"/>
    </source>
</evidence>
<keyword evidence="2 5" id="KW-0689">Ribosomal protein</keyword>